<sequence>MKKTIQYLLKGLAILLPIIVTIALVRWLLVTIEAWLSPVWLSVLGDHYYLPGLAFVSFLVIAVIIGFSSRWTTLNRLWMLPGRIMERMPVLRSLYATLTDIFDLMAGKNFAKESVVLVNFPGTETKLIGIVTRQHNQARDKLSQCLGDDEVAVYLPMSYMVGGYMVMVPRHCVTPLDMSPADAMQLVISGGLGKGHKENS</sequence>
<dbReference type="EMBL" id="PIQG01000004">
    <property type="protein sequence ID" value="RUO76376.1"/>
    <property type="molecule type" value="Genomic_DNA"/>
</dbReference>
<protein>
    <recommendedName>
        <fullName evidence="4">DUF502 domain-containing protein</fullName>
    </recommendedName>
</protein>
<keyword evidence="1" id="KW-0812">Transmembrane</keyword>
<comment type="caution">
    <text evidence="2">The sequence shown here is derived from an EMBL/GenBank/DDBJ whole genome shotgun (WGS) entry which is preliminary data.</text>
</comment>
<reference evidence="2 3" key="1">
    <citation type="journal article" date="2011" name="Front. Microbiol.">
        <title>Genomic signatures of strain selection and enhancement in Bacillus atrophaeus var. globigii, a historical biowarfare simulant.</title>
        <authorList>
            <person name="Gibbons H.S."/>
            <person name="Broomall S.M."/>
            <person name="McNew L.A."/>
            <person name="Daligault H."/>
            <person name="Chapman C."/>
            <person name="Bruce D."/>
            <person name="Karavis M."/>
            <person name="Krepps M."/>
            <person name="McGregor P.A."/>
            <person name="Hong C."/>
            <person name="Park K.H."/>
            <person name="Akmal A."/>
            <person name="Feldman A."/>
            <person name="Lin J.S."/>
            <person name="Chang W.E."/>
            <person name="Higgs B.W."/>
            <person name="Demirev P."/>
            <person name="Lindquist J."/>
            <person name="Liem A."/>
            <person name="Fochler E."/>
            <person name="Read T.D."/>
            <person name="Tapia R."/>
            <person name="Johnson S."/>
            <person name="Bishop-Lilly K.A."/>
            <person name="Detter C."/>
            <person name="Han C."/>
            <person name="Sozhamannan S."/>
            <person name="Rosenzweig C.N."/>
            <person name="Skowronski E.W."/>
        </authorList>
    </citation>
    <scope>NUCLEOTIDE SEQUENCE [LARGE SCALE GENOMIC DNA]</scope>
    <source>
        <strain evidence="2 3">PIT1</strain>
    </source>
</reference>
<dbReference type="Proteomes" id="UP000288279">
    <property type="component" value="Unassembled WGS sequence"/>
</dbReference>
<dbReference type="AlphaFoldDB" id="A0A432ZEI6"/>
<dbReference type="RefSeq" id="WP_126828042.1">
    <property type="nucleotide sequence ID" value="NZ_PIQG01000004.1"/>
</dbReference>
<keyword evidence="3" id="KW-1185">Reference proteome</keyword>
<evidence type="ECO:0000313" key="2">
    <source>
        <dbReference type="EMBL" id="RUO76376.1"/>
    </source>
</evidence>
<keyword evidence="1" id="KW-0472">Membrane</keyword>
<dbReference type="PANTHER" id="PTHR31876">
    <property type="entry name" value="COV-LIKE PROTEIN 1"/>
    <property type="match status" value="1"/>
</dbReference>
<evidence type="ECO:0000313" key="3">
    <source>
        <dbReference type="Proteomes" id="UP000288279"/>
    </source>
</evidence>
<dbReference type="InterPro" id="IPR007462">
    <property type="entry name" value="COV1-like"/>
</dbReference>
<gene>
    <name evidence="2" type="ORF">CWI83_08415</name>
</gene>
<accession>A0A432ZEI6</accession>
<keyword evidence="1" id="KW-1133">Transmembrane helix</keyword>
<dbReference type="OrthoDB" id="5636623at2"/>
<dbReference type="Pfam" id="PF04367">
    <property type="entry name" value="DUF502"/>
    <property type="match status" value="1"/>
</dbReference>
<feature type="transmembrane region" description="Helical" evidence="1">
    <location>
        <begin position="48"/>
        <end position="67"/>
    </location>
</feature>
<evidence type="ECO:0008006" key="4">
    <source>
        <dbReference type="Google" id="ProtNLM"/>
    </source>
</evidence>
<feature type="transmembrane region" description="Helical" evidence="1">
    <location>
        <begin position="7"/>
        <end position="28"/>
    </location>
</feature>
<dbReference type="PANTHER" id="PTHR31876:SF26">
    <property type="entry name" value="PROTEIN LIKE COV 2"/>
    <property type="match status" value="1"/>
</dbReference>
<organism evidence="2 3">
    <name type="scientific">Pseudidiomarina taiwanensis</name>
    <dbReference type="NCBI Taxonomy" id="337250"/>
    <lineage>
        <taxon>Bacteria</taxon>
        <taxon>Pseudomonadati</taxon>
        <taxon>Pseudomonadota</taxon>
        <taxon>Gammaproteobacteria</taxon>
        <taxon>Alteromonadales</taxon>
        <taxon>Idiomarinaceae</taxon>
        <taxon>Pseudidiomarina</taxon>
    </lineage>
</organism>
<name>A0A432ZEI6_9GAMM</name>
<proteinExistence type="predicted"/>
<evidence type="ECO:0000256" key="1">
    <source>
        <dbReference type="SAM" id="Phobius"/>
    </source>
</evidence>